<reference evidence="3" key="1">
    <citation type="submission" date="2021-03" db="EMBL/GenBank/DDBJ databases">
        <authorList>
            <person name="Kim M.K."/>
        </authorList>
    </citation>
    <scope>NUCLEOTIDE SEQUENCE</scope>
    <source>
        <strain evidence="3">BT186</strain>
    </source>
</reference>
<dbReference type="Pfam" id="PF12969">
    <property type="entry name" value="DUF3857"/>
    <property type="match status" value="1"/>
</dbReference>
<evidence type="ECO:0000256" key="1">
    <source>
        <dbReference type="SAM" id="SignalP"/>
    </source>
</evidence>
<keyword evidence="4" id="KW-1185">Reference proteome</keyword>
<evidence type="ECO:0000313" key="4">
    <source>
        <dbReference type="Proteomes" id="UP000664144"/>
    </source>
</evidence>
<accession>A0A939JC41</accession>
<sequence>MVLSVIRRWQVLLFCLLLAGPLAAQKAPVMPIRFGSVVPADFANAPAATDTTTAAAEYLCDFGTTKIIGAKDHFQVVFERTARLRINRKAGYEYATVRVPLYFKDGSAERFTNLKGFTYNFQDSKIAQVKLNPDPVFREKVDKNHVQVSFTMPNVREGSIVEFSYTITSDFIFNLQEWRFEHSIPVRWSEYRVAIPQFYRYKTVTRGYRPFAVQESTTIPYSTAYNMSSENHMAPSQDALLTGVALQLRWVMKEVPAFRSEPFMTTPYDYVRSVHFELAGSDFTGNNYHDLSGKWETLWKALQQDEEFGKALTASAPLAAQAKALQLKYPVPAARAAAVLALVQRSVRYNGQQRVYASQSLRHTFEKHSGNSADVNLLLVQTLREAGLPATPLLLSTRDHGQVQTSMPVITQFNYVVAHLTLPDKPAVFLDATEPQLPMGYLPERCLNGEGCLANADGTWLPLKPTASHLELRTARLQLTPKGQLEGTAKLEYSGYAAVKASRQIRESSSGEYLGRVRNRWLDWQPTNMKLLADDSTHNSVAVELGISLSADNPDAALFYLPLLKVLANTSHPFQSEQRVFPVDLGMPHDYTDLVTLTLPANFKVEVPANVALALPNGGGRFLYQASQPTPETVQITTRLQLYKPIYSPDEYASLREFHQRAVAKYAEMLVVRRQ</sequence>
<feature type="chain" id="PRO_5037026902" evidence="1">
    <location>
        <begin position="27"/>
        <end position="675"/>
    </location>
</feature>
<evidence type="ECO:0000313" key="3">
    <source>
        <dbReference type="EMBL" id="MBO0357418.1"/>
    </source>
</evidence>
<dbReference type="EMBL" id="JAFLQZ010000003">
    <property type="protein sequence ID" value="MBO0357418.1"/>
    <property type="molecule type" value="Genomic_DNA"/>
</dbReference>
<keyword evidence="1" id="KW-0732">Signal</keyword>
<feature type="signal peptide" evidence="1">
    <location>
        <begin position="1"/>
        <end position="26"/>
    </location>
</feature>
<dbReference type="AlphaFoldDB" id="A0A939JC41"/>
<organism evidence="3 4">
    <name type="scientific">Hymenobacter telluris</name>
    <dbReference type="NCBI Taxonomy" id="2816474"/>
    <lineage>
        <taxon>Bacteria</taxon>
        <taxon>Pseudomonadati</taxon>
        <taxon>Bacteroidota</taxon>
        <taxon>Cytophagia</taxon>
        <taxon>Cytophagales</taxon>
        <taxon>Hymenobacteraceae</taxon>
        <taxon>Hymenobacter</taxon>
    </lineage>
</organism>
<dbReference type="Gene3D" id="3.10.620.30">
    <property type="match status" value="1"/>
</dbReference>
<dbReference type="RefSeq" id="WP_206982355.1">
    <property type="nucleotide sequence ID" value="NZ_JAFLQZ010000003.1"/>
</dbReference>
<comment type="caution">
    <text evidence="3">The sequence shown here is derived from an EMBL/GenBank/DDBJ whole genome shotgun (WGS) entry which is preliminary data.</text>
</comment>
<proteinExistence type="predicted"/>
<dbReference type="Gene3D" id="2.60.40.3140">
    <property type="match status" value="1"/>
</dbReference>
<protein>
    <submittedName>
        <fullName evidence="3">DUF3857 domain-containing protein</fullName>
    </submittedName>
</protein>
<dbReference type="InterPro" id="IPR024618">
    <property type="entry name" value="DUF3857"/>
</dbReference>
<feature type="domain" description="DUF3857" evidence="2">
    <location>
        <begin position="78"/>
        <end position="207"/>
    </location>
</feature>
<evidence type="ECO:0000259" key="2">
    <source>
        <dbReference type="Pfam" id="PF12969"/>
    </source>
</evidence>
<dbReference type="Proteomes" id="UP000664144">
    <property type="component" value="Unassembled WGS sequence"/>
</dbReference>
<dbReference type="Gene3D" id="2.60.120.1130">
    <property type="match status" value="1"/>
</dbReference>
<gene>
    <name evidence="3" type="ORF">J0X19_05635</name>
</gene>
<name>A0A939JC41_9BACT</name>